<dbReference type="Proteomes" id="UP000183410">
    <property type="component" value="Unassembled WGS sequence"/>
</dbReference>
<dbReference type="RefSeq" id="WP_177218058.1">
    <property type="nucleotide sequence ID" value="NZ_FONN01000021.1"/>
</dbReference>
<evidence type="ECO:0000256" key="1">
    <source>
        <dbReference type="SAM" id="MobiDB-lite"/>
    </source>
</evidence>
<evidence type="ECO:0000256" key="2">
    <source>
        <dbReference type="SAM" id="Phobius"/>
    </source>
</evidence>
<keyword evidence="2" id="KW-0472">Membrane</keyword>
<feature type="non-terminal residue" evidence="3">
    <location>
        <position position="1"/>
    </location>
</feature>
<keyword evidence="2" id="KW-1133">Transmembrane helix</keyword>
<proteinExistence type="predicted"/>
<feature type="compositionally biased region" description="Pro residues" evidence="1">
    <location>
        <begin position="1"/>
        <end position="15"/>
    </location>
</feature>
<organism evidence="3 4">
    <name type="scientific">Paenibacillus algorifonticola</name>
    <dbReference type="NCBI Taxonomy" id="684063"/>
    <lineage>
        <taxon>Bacteria</taxon>
        <taxon>Bacillati</taxon>
        <taxon>Bacillota</taxon>
        <taxon>Bacilli</taxon>
        <taxon>Bacillales</taxon>
        <taxon>Paenibacillaceae</taxon>
        <taxon>Paenibacillus</taxon>
    </lineage>
</organism>
<gene>
    <name evidence="3" type="ORF">SAMN04487969_12112</name>
</gene>
<dbReference type="AlphaFoldDB" id="A0A1I2H9E9"/>
<keyword evidence="4" id="KW-1185">Reference proteome</keyword>
<name>A0A1I2H9E9_9BACL</name>
<feature type="region of interest" description="Disordered" evidence="1">
    <location>
        <begin position="1"/>
        <end position="57"/>
    </location>
</feature>
<protein>
    <submittedName>
        <fullName evidence="3">Uncharacterized protein</fullName>
    </submittedName>
</protein>
<sequence length="86" mass="8577">PGPGPVNPGPGPANPDPDQADNPGSGVDNGTGDSTNGAGNVDNELDDVPETGDNSVPPAFYMALALMSLITIGLCLLGGKKKKHIQ</sequence>
<dbReference type="EMBL" id="FONN01000021">
    <property type="protein sequence ID" value="SFF26089.1"/>
    <property type="molecule type" value="Genomic_DNA"/>
</dbReference>
<evidence type="ECO:0000313" key="4">
    <source>
        <dbReference type="Proteomes" id="UP000183410"/>
    </source>
</evidence>
<accession>A0A1I2H9E9</accession>
<evidence type="ECO:0000313" key="3">
    <source>
        <dbReference type="EMBL" id="SFF26089.1"/>
    </source>
</evidence>
<reference evidence="4" key="1">
    <citation type="submission" date="2016-10" db="EMBL/GenBank/DDBJ databases">
        <authorList>
            <person name="Varghese N."/>
            <person name="Submissions S."/>
        </authorList>
    </citation>
    <scope>NUCLEOTIDE SEQUENCE [LARGE SCALE GENOMIC DNA]</scope>
    <source>
        <strain evidence="4">CGMCC 1.10223</strain>
    </source>
</reference>
<keyword evidence="2" id="KW-0812">Transmembrane</keyword>
<feature type="transmembrane region" description="Helical" evidence="2">
    <location>
        <begin position="59"/>
        <end position="79"/>
    </location>
</feature>